<dbReference type="EMBL" id="LKEU01000033">
    <property type="protein sequence ID" value="OFV70047.1"/>
    <property type="molecule type" value="Genomic_DNA"/>
</dbReference>
<feature type="transmembrane region" description="Helical" evidence="1">
    <location>
        <begin position="128"/>
        <end position="149"/>
    </location>
</feature>
<proteinExistence type="predicted"/>
<keyword evidence="1" id="KW-0472">Membrane</keyword>
<feature type="transmembrane region" description="Helical" evidence="1">
    <location>
        <begin position="47"/>
        <end position="65"/>
    </location>
</feature>
<name>A0A1F2PFA8_9FIRM</name>
<protein>
    <recommendedName>
        <fullName evidence="4">ABC-2 family transporter protein</fullName>
    </recommendedName>
</protein>
<feature type="transmembrane region" description="Helical" evidence="1">
    <location>
        <begin position="20"/>
        <end position="41"/>
    </location>
</feature>
<dbReference type="STRING" id="52694.ACWI_22470"/>
<evidence type="ECO:0000256" key="1">
    <source>
        <dbReference type="SAM" id="Phobius"/>
    </source>
</evidence>
<evidence type="ECO:0008006" key="4">
    <source>
        <dbReference type="Google" id="ProtNLM"/>
    </source>
</evidence>
<comment type="caution">
    <text evidence="2">The sequence shown here is derived from an EMBL/GenBank/DDBJ whole genome shotgun (WGS) entry which is preliminary data.</text>
</comment>
<sequence length="239" mass="27015">MKNLLIYHFKCYLKSYKFLLPFLVYLIYLFAAYGIMPFAIVSSFSESAGVLFFIMATVGFSYAELENQVTEQLVLLRVNNDTRYYLSRLLVLLIIGLVMSVIGILYPMILNSVNNGHLFTRSLQFYDIAIGFGLHCSLAFLGAMTGAFFHPRIIKNRKMAVLLLFFVTVMGISKGALAGYFPQTCLITWVFPPVFEILASFTKLEYFALPAMALPVTLTIVYGLALMIGQIQLLKHTKF</sequence>
<gene>
    <name evidence="2" type="ORF">ACWI_22470</name>
</gene>
<evidence type="ECO:0000313" key="2">
    <source>
        <dbReference type="EMBL" id="OFV70047.1"/>
    </source>
</evidence>
<dbReference type="AlphaFoldDB" id="A0A1F2PFA8"/>
<organism evidence="2 3">
    <name type="scientific">Acetobacterium wieringae</name>
    <dbReference type="NCBI Taxonomy" id="52694"/>
    <lineage>
        <taxon>Bacteria</taxon>
        <taxon>Bacillati</taxon>
        <taxon>Bacillota</taxon>
        <taxon>Clostridia</taxon>
        <taxon>Eubacteriales</taxon>
        <taxon>Eubacteriaceae</taxon>
        <taxon>Acetobacterium</taxon>
    </lineage>
</organism>
<feature type="transmembrane region" description="Helical" evidence="1">
    <location>
        <begin position="85"/>
        <end position="108"/>
    </location>
</feature>
<feature type="transmembrane region" description="Helical" evidence="1">
    <location>
        <begin position="207"/>
        <end position="229"/>
    </location>
</feature>
<feature type="transmembrane region" description="Helical" evidence="1">
    <location>
        <begin position="161"/>
        <end position="181"/>
    </location>
</feature>
<keyword evidence="1" id="KW-1133">Transmembrane helix</keyword>
<accession>A0A1F2PFA8</accession>
<keyword evidence="1" id="KW-0812">Transmembrane</keyword>
<evidence type="ECO:0000313" key="3">
    <source>
        <dbReference type="Proteomes" id="UP000176244"/>
    </source>
</evidence>
<dbReference type="Proteomes" id="UP000176244">
    <property type="component" value="Unassembled WGS sequence"/>
</dbReference>
<dbReference type="RefSeq" id="WP_070371538.1">
    <property type="nucleotide sequence ID" value="NZ_LKEU01000033.1"/>
</dbReference>
<reference evidence="2 3" key="1">
    <citation type="submission" date="2015-09" db="EMBL/GenBank/DDBJ databases">
        <title>Genome sequence of Acetobacterium wieringae DSM 1911.</title>
        <authorList>
            <person name="Poehlein A."/>
            <person name="Bengelsdorf F.R."/>
            <person name="Schiel-Bengelsdorf B."/>
            <person name="Duerre P."/>
            <person name="Daniel R."/>
        </authorList>
    </citation>
    <scope>NUCLEOTIDE SEQUENCE [LARGE SCALE GENOMIC DNA]</scope>
    <source>
        <strain evidence="2 3">DSM 1911</strain>
    </source>
</reference>
<dbReference type="OrthoDB" id="1652015at2"/>